<evidence type="ECO:0000313" key="8">
    <source>
        <dbReference type="Proteomes" id="UP000075885"/>
    </source>
</evidence>
<evidence type="ECO:0000256" key="4">
    <source>
        <dbReference type="PROSITE-ProRule" id="PRU00175"/>
    </source>
</evidence>
<evidence type="ECO:0000259" key="6">
    <source>
        <dbReference type="PROSITE" id="PS50089"/>
    </source>
</evidence>
<dbReference type="SUPFAM" id="SSF57850">
    <property type="entry name" value="RING/U-box"/>
    <property type="match status" value="1"/>
</dbReference>
<evidence type="ECO:0000256" key="1">
    <source>
        <dbReference type="ARBA" id="ARBA00022723"/>
    </source>
</evidence>
<dbReference type="AlphaFoldDB" id="A0A182PKD7"/>
<dbReference type="PANTHER" id="PTHR22763">
    <property type="entry name" value="RING ZINC FINGER PROTEIN"/>
    <property type="match status" value="1"/>
</dbReference>
<evidence type="ECO:0000256" key="3">
    <source>
        <dbReference type="ARBA" id="ARBA00022833"/>
    </source>
</evidence>
<evidence type="ECO:0000313" key="7">
    <source>
        <dbReference type="EnsemblMetazoa" id="AEPI007404-PA"/>
    </source>
</evidence>
<keyword evidence="1" id="KW-0479">Metal-binding</keyword>
<evidence type="ECO:0000256" key="2">
    <source>
        <dbReference type="ARBA" id="ARBA00022771"/>
    </source>
</evidence>
<dbReference type="EnsemblMetazoa" id="AEPI007404-RA">
    <property type="protein sequence ID" value="AEPI007404-PA"/>
    <property type="gene ID" value="AEPI007404"/>
</dbReference>
<dbReference type="Proteomes" id="UP000075885">
    <property type="component" value="Unassembled WGS sequence"/>
</dbReference>
<feature type="compositionally biased region" description="Basic and acidic residues" evidence="5">
    <location>
        <begin position="81"/>
        <end position="92"/>
    </location>
</feature>
<dbReference type="Pfam" id="PF13639">
    <property type="entry name" value="zf-RING_2"/>
    <property type="match status" value="1"/>
</dbReference>
<dbReference type="GO" id="GO:0043161">
    <property type="term" value="P:proteasome-mediated ubiquitin-dependent protein catabolic process"/>
    <property type="evidence" value="ECO:0007669"/>
    <property type="project" value="TreeGrafter"/>
</dbReference>
<reference evidence="8" key="1">
    <citation type="submission" date="2013-03" db="EMBL/GenBank/DDBJ databases">
        <title>The Genome Sequence of Anopheles epiroticus epiroticus2.</title>
        <authorList>
            <consortium name="The Broad Institute Genomics Platform"/>
            <person name="Neafsey D.E."/>
            <person name="Howell P."/>
            <person name="Walker B."/>
            <person name="Young S.K."/>
            <person name="Zeng Q."/>
            <person name="Gargeya S."/>
            <person name="Fitzgerald M."/>
            <person name="Haas B."/>
            <person name="Abouelleil A."/>
            <person name="Allen A.W."/>
            <person name="Alvarado L."/>
            <person name="Arachchi H.M."/>
            <person name="Berlin A.M."/>
            <person name="Chapman S.B."/>
            <person name="Gainer-Dewar J."/>
            <person name="Goldberg J."/>
            <person name="Griggs A."/>
            <person name="Gujja S."/>
            <person name="Hansen M."/>
            <person name="Howarth C."/>
            <person name="Imamovic A."/>
            <person name="Ireland A."/>
            <person name="Larimer J."/>
            <person name="McCowan C."/>
            <person name="Murphy C."/>
            <person name="Pearson M."/>
            <person name="Poon T.W."/>
            <person name="Priest M."/>
            <person name="Roberts A."/>
            <person name="Saif S."/>
            <person name="Shea T."/>
            <person name="Sisk P."/>
            <person name="Sykes S."/>
            <person name="Wortman J."/>
            <person name="Nusbaum C."/>
            <person name="Birren B."/>
        </authorList>
    </citation>
    <scope>NUCLEOTIDE SEQUENCE [LARGE SCALE GENOMIC DNA]</scope>
    <source>
        <strain evidence="8">Epiroticus2</strain>
    </source>
</reference>
<dbReference type="GO" id="GO:0061630">
    <property type="term" value="F:ubiquitin protein ligase activity"/>
    <property type="evidence" value="ECO:0007669"/>
    <property type="project" value="TreeGrafter"/>
</dbReference>
<dbReference type="InterPro" id="IPR013083">
    <property type="entry name" value="Znf_RING/FYVE/PHD"/>
</dbReference>
<dbReference type="VEuPathDB" id="VectorBase:AEPI007404"/>
<organism evidence="7 8">
    <name type="scientific">Anopheles epiroticus</name>
    <dbReference type="NCBI Taxonomy" id="199890"/>
    <lineage>
        <taxon>Eukaryota</taxon>
        <taxon>Metazoa</taxon>
        <taxon>Ecdysozoa</taxon>
        <taxon>Arthropoda</taxon>
        <taxon>Hexapoda</taxon>
        <taxon>Insecta</taxon>
        <taxon>Pterygota</taxon>
        <taxon>Neoptera</taxon>
        <taxon>Endopterygota</taxon>
        <taxon>Diptera</taxon>
        <taxon>Nematocera</taxon>
        <taxon>Culicoidea</taxon>
        <taxon>Culicidae</taxon>
        <taxon>Anophelinae</taxon>
        <taxon>Anopheles</taxon>
    </lineage>
</organism>
<keyword evidence="3" id="KW-0862">Zinc</keyword>
<name>A0A182PKD7_9DIPT</name>
<keyword evidence="2 4" id="KW-0863">Zinc-finger</keyword>
<feature type="region of interest" description="Disordered" evidence="5">
    <location>
        <begin position="66"/>
        <end position="105"/>
    </location>
</feature>
<dbReference type="InterPro" id="IPR050731">
    <property type="entry name" value="HRD1_E3_ubiq-ligases"/>
</dbReference>
<dbReference type="STRING" id="199890.A0A182PKD7"/>
<protein>
    <submittedName>
        <fullName evidence="7">RING-type domain-containing protein</fullName>
    </submittedName>
</protein>
<evidence type="ECO:0000256" key="5">
    <source>
        <dbReference type="SAM" id="MobiDB-lite"/>
    </source>
</evidence>
<dbReference type="InterPro" id="IPR001841">
    <property type="entry name" value="Znf_RING"/>
</dbReference>
<dbReference type="SMART" id="SM00184">
    <property type="entry name" value="RING"/>
    <property type="match status" value="1"/>
</dbReference>
<accession>A0A182PKD7</accession>
<proteinExistence type="predicted"/>
<keyword evidence="8" id="KW-1185">Reference proteome</keyword>
<sequence>MDIICTICWDSLEQGRIYATPCGHIFHEKCIVNWTMRNPCCPECRQEPTFPLRLILFTWPEQLEAEETNSAVQRAQEGPEEQDRQGDDDRAPKSLSPENMFLADGDSKRYTTGMEVLPESSPTAKKMIDHKDQSDGSDDCGVCSRFHFLLEKGIKLRKSLQDFEKAHRSEPLTEALFSGPAAKRARE</sequence>
<dbReference type="GO" id="GO:0012505">
    <property type="term" value="C:endomembrane system"/>
    <property type="evidence" value="ECO:0007669"/>
    <property type="project" value="TreeGrafter"/>
</dbReference>
<dbReference type="CDD" id="cd16448">
    <property type="entry name" value="RING-H2"/>
    <property type="match status" value="1"/>
</dbReference>
<feature type="domain" description="RING-type" evidence="6">
    <location>
        <begin position="5"/>
        <end position="45"/>
    </location>
</feature>
<dbReference type="Gene3D" id="3.30.40.10">
    <property type="entry name" value="Zinc/RING finger domain, C3HC4 (zinc finger)"/>
    <property type="match status" value="1"/>
</dbReference>
<reference evidence="7" key="2">
    <citation type="submission" date="2020-05" db="UniProtKB">
        <authorList>
            <consortium name="EnsemblMetazoa"/>
        </authorList>
    </citation>
    <scope>IDENTIFICATION</scope>
    <source>
        <strain evidence="7">Epiroticus2</strain>
    </source>
</reference>
<dbReference type="PROSITE" id="PS50089">
    <property type="entry name" value="ZF_RING_2"/>
    <property type="match status" value="1"/>
</dbReference>
<dbReference type="GO" id="GO:0008270">
    <property type="term" value="F:zinc ion binding"/>
    <property type="evidence" value="ECO:0007669"/>
    <property type="project" value="UniProtKB-KW"/>
</dbReference>